<sequence length="139" mass="14481">MIARPALALRRLAQRVVARRERGSSTIQLVVLLPALFSLMFLGVQAAVMYQGRTIALAAAQEGAREAAGEQGTAASGISAAHTFVSSTTAGLKGTSVSGYRNADEARITVTTHTVSVIPAWKPTITQSASMPVEKVTTG</sequence>
<dbReference type="Proteomes" id="UP000638648">
    <property type="component" value="Unassembled WGS sequence"/>
</dbReference>
<protein>
    <submittedName>
        <fullName evidence="2">Flp pilus assembly protein TadG</fullName>
    </submittedName>
</protein>
<dbReference type="InterPro" id="IPR012495">
    <property type="entry name" value="TadE-like_dom"/>
</dbReference>
<name>A0A927RMC9_9ACTN</name>
<dbReference type="EMBL" id="JADBEM010000001">
    <property type="protein sequence ID" value="MBE1610066.1"/>
    <property type="molecule type" value="Genomic_DNA"/>
</dbReference>
<dbReference type="Pfam" id="PF07811">
    <property type="entry name" value="TadE"/>
    <property type="match status" value="1"/>
</dbReference>
<feature type="domain" description="TadE-like" evidence="1">
    <location>
        <begin position="23"/>
        <end position="65"/>
    </location>
</feature>
<evidence type="ECO:0000259" key="1">
    <source>
        <dbReference type="Pfam" id="PF07811"/>
    </source>
</evidence>
<organism evidence="2 3">
    <name type="scientific">Actinopolymorpha pittospori</name>
    <dbReference type="NCBI Taxonomy" id="648752"/>
    <lineage>
        <taxon>Bacteria</taxon>
        <taxon>Bacillati</taxon>
        <taxon>Actinomycetota</taxon>
        <taxon>Actinomycetes</taxon>
        <taxon>Propionibacteriales</taxon>
        <taxon>Actinopolymorphaceae</taxon>
        <taxon>Actinopolymorpha</taxon>
    </lineage>
</organism>
<accession>A0A927RMC9</accession>
<dbReference type="AlphaFoldDB" id="A0A927RMC9"/>
<comment type="caution">
    <text evidence="2">The sequence shown here is derived from an EMBL/GenBank/DDBJ whole genome shotgun (WGS) entry which is preliminary data.</text>
</comment>
<dbReference type="RefSeq" id="WP_192753492.1">
    <property type="nucleotide sequence ID" value="NZ_BAABJL010000200.1"/>
</dbReference>
<reference evidence="2" key="1">
    <citation type="submission" date="2020-10" db="EMBL/GenBank/DDBJ databases">
        <title>Sequencing the genomes of 1000 actinobacteria strains.</title>
        <authorList>
            <person name="Klenk H.-P."/>
        </authorList>
    </citation>
    <scope>NUCLEOTIDE SEQUENCE</scope>
    <source>
        <strain evidence="2">DSM 45354</strain>
    </source>
</reference>
<evidence type="ECO:0000313" key="3">
    <source>
        <dbReference type="Proteomes" id="UP000638648"/>
    </source>
</evidence>
<evidence type="ECO:0000313" key="2">
    <source>
        <dbReference type="EMBL" id="MBE1610066.1"/>
    </source>
</evidence>
<keyword evidence="3" id="KW-1185">Reference proteome</keyword>
<gene>
    <name evidence="2" type="ORF">HEB94_006914</name>
</gene>
<proteinExistence type="predicted"/>